<sequence length="479" mass="51894">MLLKYFYDKSLAHASYMVGCQKTGEAILIDPDRNIDQYLDVAEREGMTIVGSAETHIHADYVSGSRELAEAIGAKLYVSDEGPADWKYTFVDGYDHQLLKDGNEFAVGNIKFKVMHTPGHTPESISFILTDTGGGADRPMGIFTGDFVFVGSIGRPDLLEEAAGQAGTAEPGARDLFASIKRFNELPDFLQVWPSHGAGSACGKGLGAIPSSTVGYEKLFNEALQFKSEDEFVAYVLSDQPEAPPYFAVMKHVNKHGPKVIGDEGLPKKIDIAKLTATVEDHMVIDVGASKSFARNHVPGALNIPTKYIARDAGWYVDYSKPLYLIAGGAELADAIHVFREMGVDNIVGYFDGDEVAKSGLATEAYEYKTPEEVAGAIERGDMLLVDVRRQAEWNEGHIPQADHRFLGKILDSVKEIDDSKPVVFHCRSGARSAVACGIAQASGIKNVINLDGGIVRWEKEGNPVVSEQPQSVGCGESC</sequence>
<dbReference type="EC" id="3.-.-.-" evidence="3"/>
<dbReference type="SUPFAM" id="SSF52821">
    <property type="entry name" value="Rhodanese/Cell cycle control phosphatase"/>
    <property type="match status" value="2"/>
</dbReference>
<dbReference type="GO" id="GO:0016787">
    <property type="term" value="F:hydrolase activity"/>
    <property type="evidence" value="ECO:0007669"/>
    <property type="project" value="UniProtKB-KW"/>
</dbReference>
<evidence type="ECO:0000313" key="4">
    <source>
        <dbReference type="Proteomes" id="UP000322214"/>
    </source>
</evidence>
<dbReference type="InterPro" id="IPR001279">
    <property type="entry name" value="Metallo-B-lactamas"/>
</dbReference>
<dbReference type="InterPro" id="IPR036873">
    <property type="entry name" value="Rhodanese-like_dom_sf"/>
</dbReference>
<dbReference type="RefSeq" id="WP_075086163.1">
    <property type="nucleotide sequence ID" value="NZ_CP042912.1"/>
</dbReference>
<evidence type="ECO:0000313" key="3">
    <source>
        <dbReference type="EMBL" id="QEG23735.1"/>
    </source>
</evidence>
<keyword evidence="3" id="KW-0378">Hydrolase</keyword>
<dbReference type="EMBL" id="CP042912">
    <property type="protein sequence ID" value="QEG23735.1"/>
    <property type="molecule type" value="Genomic_DNA"/>
</dbReference>
<dbReference type="InterPro" id="IPR036866">
    <property type="entry name" value="RibonucZ/Hydroxyglut_hydro"/>
</dbReference>
<dbReference type="PROSITE" id="PS50206">
    <property type="entry name" value="RHODANESE_3"/>
    <property type="match status" value="2"/>
</dbReference>
<feature type="domain" description="Rhodanese" evidence="2">
    <location>
        <begin position="379"/>
        <end position="467"/>
    </location>
</feature>
<dbReference type="GO" id="GO:0050313">
    <property type="term" value="F:sulfur dioxygenase activity"/>
    <property type="evidence" value="ECO:0007669"/>
    <property type="project" value="InterPro"/>
</dbReference>
<dbReference type="GO" id="GO:0006749">
    <property type="term" value="P:glutathione metabolic process"/>
    <property type="evidence" value="ECO:0007669"/>
    <property type="project" value="InterPro"/>
</dbReference>
<dbReference type="InterPro" id="IPR044528">
    <property type="entry name" value="POD-like_MBL-fold"/>
</dbReference>
<dbReference type="AlphaFoldDB" id="A0A5B9PEV7"/>
<dbReference type="Gene3D" id="3.40.250.10">
    <property type="entry name" value="Rhodanese-like domain"/>
    <property type="match status" value="2"/>
</dbReference>
<feature type="domain" description="Rhodanese" evidence="2">
    <location>
        <begin position="278"/>
        <end position="365"/>
    </location>
</feature>
<dbReference type="SMART" id="SM00849">
    <property type="entry name" value="Lactamase_B"/>
    <property type="match status" value="1"/>
</dbReference>
<evidence type="ECO:0000256" key="1">
    <source>
        <dbReference type="ARBA" id="ARBA00022723"/>
    </source>
</evidence>
<dbReference type="SMART" id="SM00450">
    <property type="entry name" value="RHOD"/>
    <property type="match status" value="2"/>
</dbReference>
<dbReference type="GO" id="GO:0046872">
    <property type="term" value="F:metal ion binding"/>
    <property type="evidence" value="ECO:0007669"/>
    <property type="project" value="UniProtKB-KW"/>
</dbReference>
<dbReference type="CDD" id="cd00158">
    <property type="entry name" value="RHOD"/>
    <property type="match status" value="1"/>
</dbReference>
<dbReference type="SUPFAM" id="SSF56281">
    <property type="entry name" value="Metallo-hydrolase/oxidoreductase"/>
    <property type="match status" value="1"/>
</dbReference>
<protein>
    <submittedName>
        <fullName evidence="3">Beta-lactamase hydrolase-like protein</fullName>
        <ecNumber evidence="3">3.-.-.-</ecNumber>
    </submittedName>
</protein>
<keyword evidence="1" id="KW-0479">Metal-binding</keyword>
<accession>A0A5B9PEV7</accession>
<dbReference type="InterPro" id="IPR051682">
    <property type="entry name" value="Mito_Persulfide_Diox"/>
</dbReference>
<dbReference type="GO" id="GO:0070813">
    <property type="term" value="P:hydrogen sulfide metabolic process"/>
    <property type="evidence" value="ECO:0007669"/>
    <property type="project" value="TreeGrafter"/>
</dbReference>
<dbReference type="Gene3D" id="3.60.15.10">
    <property type="entry name" value="Ribonuclease Z/Hydroxyacylglutathione hydrolase-like"/>
    <property type="match status" value="1"/>
</dbReference>
<dbReference type="Proteomes" id="UP000322214">
    <property type="component" value="Chromosome"/>
</dbReference>
<proteinExistence type="predicted"/>
<evidence type="ECO:0000259" key="2">
    <source>
        <dbReference type="PROSITE" id="PS50206"/>
    </source>
</evidence>
<dbReference type="InterPro" id="IPR001763">
    <property type="entry name" value="Rhodanese-like_dom"/>
</dbReference>
<dbReference type="STRING" id="980251.GCA_001642875_04315"/>
<dbReference type="PANTHER" id="PTHR43084">
    <property type="entry name" value="PERSULFIDE DIOXYGENASE ETHE1"/>
    <property type="match status" value="1"/>
</dbReference>
<dbReference type="OrthoDB" id="9784009at2"/>
<organism evidence="3 4">
    <name type="scientific">Mariniblastus fucicola</name>
    <dbReference type="NCBI Taxonomy" id="980251"/>
    <lineage>
        <taxon>Bacteria</taxon>
        <taxon>Pseudomonadati</taxon>
        <taxon>Planctomycetota</taxon>
        <taxon>Planctomycetia</taxon>
        <taxon>Pirellulales</taxon>
        <taxon>Pirellulaceae</taxon>
        <taxon>Mariniblastus</taxon>
    </lineage>
</organism>
<keyword evidence="4" id="KW-1185">Reference proteome</keyword>
<gene>
    <name evidence="3" type="primary">blh</name>
    <name evidence="3" type="ORF">MFFC18_36370</name>
</gene>
<dbReference type="Pfam" id="PF00581">
    <property type="entry name" value="Rhodanese"/>
    <property type="match status" value="1"/>
</dbReference>
<dbReference type="FunFam" id="3.60.15.10:FF:000030">
    <property type="entry name" value="Metallo-beta-lactamase family protein"/>
    <property type="match status" value="1"/>
</dbReference>
<reference evidence="3 4" key="1">
    <citation type="submission" date="2019-08" db="EMBL/GenBank/DDBJ databases">
        <title>Deep-cultivation of Planctomycetes and their phenomic and genomic characterization uncovers novel biology.</title>
        <authorList>
            <person name="Wiegand S."/>
            <person name="Jogler M."/>
            <person name="Boedeker C."/>
            <person name="Pinto D."/>
            <person name="Vollmers J."/>
            <person name="Rivas-Marin E."/>
            <person name="Kohn T."/>
            <person name="Peeters S.H."/>
            <person name="Heuer A."/>
            <person name="Rast P."/>
            <person name="Oberbeckmann S."/>
            <person name="Bunk B."/>
            <person name="Jeske O."/>
            <person name="Meyerdierks A."/>
            <person name="Storesund J.E."/>
            <person name="Kallscheuer N."/>
            <person name="Luecker S."/>
            <person name="Lage O.M."/>
            <person name="Pohl T."/>
            <person name="Merkel B.J."/>
            <person name="Hornburger P."/>
            <person name="Mueller R.-W."/>
            <person name="Bruemmer F."/>
            <person name="Labrenz M."/>
            <person name="Spormann A.M."/>
            <person name="Op den Camp H."/>
            <person name="Overmann J."/>
            <person name="Amann R."/>
            <person name="Jetten M.S.M."/>
            <person name="Mascher T."/>
            <person name="Medema M.H."/>
            <person name="Devos D.P."/>
            <person name="Kaster A.-K."/>
            <person name="Ovreas L."/>
            <person name="Rohde M."/>
            <person name="Galperin M.Y."/>
            <person name="Jogler C."/>
        </authorList>
    </citation>
    <scope>NUCLEOTIDE SEQUENCE [LARGE SCALE GENOMIC DNA]</scope>
    <source>
        <strain evidence="3 4">FC18</strain>
    </source>
</reference>
<dbReference type="PANTHER" id="PTHR43084:SF1">
    <property type="entry name" value="PERSULFIDE DIOXYGENASE ETHE1, MITOCHONDRIAL"/>
    <property type="match status" value="1"/>
</dbReference>
<dbReference type="KEGG" id="mff:MFFC18_36370"/>
<name>A0A5B9PEV7_9BACT</name>
<dbReference type="Pfam" id="PF00753">
    <property type="entry name" value="Lactamase_B"/>
    <property type="match status" value="1"/>
</dbReference>
<dbReference type="CDD" id="cd07724">
    <property type="entry name" value="POD-like_MBL-fold"/>
    <property type="match status" value="1"/>
</dbReference>